<dbReference type="EMBL" id="JAFIMR010000024">
    <property type="protein sequence ID" value="KAI1864295.1"/>
    <property type="molecule type" value="Genomic_DNA"/>
</dbReference>
<dbReference type="InterPro" id="IPR000571">
    <property type="entry name" value="Znf_CCCH"/>
</dbReference>
<feature type="compositionally biased region" description="Low complexity" evidence="2">
    <location>
        <begin position="210"/>
        <end position="220"/>
    </location>
</feature>
<keyword evidence="1" id="KW-0479">Metal-binding</keyword>
<feature type="compositionally biased region" description="Basic and acidic residues" evidence="2">
    <location>
        <begin position="486"/>
        <end position="517"/>
    </location>
</feature>
<proteinExistence type="predicted"/>
<feature type="domain" description="C3H1-type" evidence="3">
    <location>
        <begin position="371"/>
        <end position="399"/>
    </location>
</feature>
<accession>A0A9P9WHW8</accession>
<feature type="region of interest" description="Disordered" evidence="2">
    <location>
        <begin position="1"/>
        <end position="23"/>
    </location>
</feature>
<sequence>MPSYSYTRAGRERNVSKPDSPASFPFEESLPQYFIVRPDITKHTASGTVTIKGPMVPLIPVDQLPTWLEVVSVPRELGVDQMRGLRNLGEYHKDFDCYEVHITREIMTSIATAAPTMSTIGTSSGVQHQGRRECQHPGSTSSTITTHGDFNLQRTSTTKATSTKSNNTLDPSSSKVGRHRKNRDCTPPSVPSTPSSNGSGDDSGRPFRPPSSSSSKASGDSIEEKANQMDPPVRGKTTSTTKRSQNGNAVTSGKETTSSPLDGRDSSQHLTTTRSRFPSSPRPGPSTPAHLYAAPHHHYGVPSGPISPPSHPASRLLSSFPAHTDEAATMAPSYRSGQHRYCGSAGAIDTRNAAAAAPSSGPGGKGTHNNGTSSIFCRHWCHHGKCKWGPVCKYQHEMPASRAGLREVGLADFPVWYKAGVEFSLAGSGYWAPGAGATTVINTTSNPGLALGTGHGRFHGMSVTEEDLIEIRERLEMLFEARAKAARQGELRDRDRGRDGERGGEEQQRVKGKDKDRGRLKREKHVAQAEPEPEGASDDGSEYYVGEQTLERRLQEAELEDQRALEVVQAQLDRHTKAKEKQAHQAEEAEEVEKLVDI</sequence>
<gene>
    <name evidence="4" type="ORF">JX265_008666</name>
</gene>
<comment type="caution">
    <text evidence="4">The sequence shown here is derived from an EMBL/GenBank/DDBJ whole genome shotgun (WGS) entry which is preliminary data.</text>
</comment>
<keyword evidence="1" id="KW-0862">Zinc</keyword>
<dbReference type="PROSITE" id="PS50103">
    <property type="entry name" value="ZF_C3H1"/>
    <property type="match status" value="1"/>
</dbReference>
<reference evidence="4" key="1">
    <citation type="submission" date="2021-03" db="EMBL/GenBank/DDBJ databases">
        <title>Revisited historic fungal species revealed as producer of novel bioactive compounds through whole genome sequencing and comparative genomics.</title>
        <authorList>
            <person name="Vignolle G.A."/>
            <person name="Hochenegger N."/>
            <person name="Mach R.L."/>
            <person name="Mach-Aigner A.R."/>
            <person name="Javad Rahimi M."/>
            <person name="Salim K.A."/>
            <person name="Chan C.M."/>
            <person name="Lim L.B.L."/>
            <person name="Cai F."/>
            <person name="Druzhinina I.S."/>
            <person name="U'Ren J.M."/>
            <person name="Derntl C."/>
        </authorList>
    </citation>
    <scope>NUCLEOTIDE SEQUENCE</scope>
    <source>
        <strain evidence="4">TUCIM 5799</strain>
    </source>
</reference>
<feature type="compositionally biased region" description="Polar residues" evidence="2">
    <location>
        <begin position="118"/>
        <end position="127"/>
    </location>
</feature>
<feature type="compositionally biased region" description="Polar residues" evidence="2">
    <location>
        <begin position="137"/>
        <end position="154"/>
    </location>
</feature>
<dbReference type="GO" id="GO:0008270">
    <property type="term" value="F:zinc ion binding"/>
    <property type="evidence" value="ECO:0007669"/>
    <property type="project" value="UniProtKB-KW"/>
</dbReference>
<dbReference type="Proteomes" id="UP000829685">
    <property type="component" value="Unassembled WGS sequence"/>
</dbReference>
<feature type="region of interest" description="Disordered" evidence="2">
    <location>
        <begin position="486"/>
        <end position="549"/>
    </location>
</feature>
<feature type="compositionally biased region" description="Low complexity" evidence="2">
    <location>
        <begin position="155"/>
        <end position="168"/>
    </location>
</feature>
<name>A0A9P9WHW8_9PEZI</name>
<keyword evidence="1" id="KW-0863">Zinc-finger</keyword>
<feature type="compositionally biased region" description="Acidic residues" evidence="2">
    <location>
        <begin position="531"/>
        <end position="541"/>
    </location>
</feature>
<evidence type="ECO:0000256" key="2">
    <source>
        <dbReference type="SAM" id="MobiDB-lite"/>
    </source>
</evidence>
<evidence type="ECO:0000313" key="4">
    <source>
        <dbReference type="EMBL" id="KAI1864295.1"/>
    </source>
</evidence>
<feature type="region of interest" description="Disordered" evidence="2">
    <location>
        <begin position="118"/>
        <end position="317"/>
    </location>
</feature>
<dbReference type="AlphaFoldDB" id="A0A9P9WHW8"/>
<keyword evidence="5" id="KW-1185">Reference proteome</keyword>
<organism evidence="4 5">
    <name type="scientific">Neoarthrinium moseri</name>
    <dbReference type="NCBI Taxonomy" id="1658444"/>
    <lineage>
        <taxon>Eukaryota</taxon>
        <taxon>Fungi</taxon>
        <taxon>Dikarya</taxon>
        <taxon>Ascomycota</taxon>
        <taxon>Pezizomycotina</taxon>
        <taxon>Sordariomycetes</taxon>
        <taxon>Xylariomycetidae</taxon>
        <taxon>Amphisphaeriales</taxon>
        <taxon>Apiosporaceae</taxon>
        <taxon>Neoarthrinium</taxon>
    </lineage>
</organism>
<feature type="compositionally biased region" description="Polar residues" evidence="2">
    <location>
        <begin position="236"/>
        <end position="260"/>
    </location>
</feature>
<evidence type="ECO:0000259" key="3">
    <source>
        <dbReference type="PROSITE" id="PS50103"/>
    </source>
</evidence>
<evidence type="ECO:0000256" key="1">
    <source>
        <dbReference type="PROSITE-ProRule" id="PRU00723"/>
    </source>
</evidence>
<feature type="zinc finger region" description="C3H1-type" evidence="1">
    <location>
        <begin position="371"/>
        <end position="399"/>
    </location>
</feature>
<protein>
    <recommendedName>
        <fullName evidence="3">C3H1-type domain-containing protein</fullName>
    </recommendedName>
</protein>
<evidence type="ECO:0000313" key="5">
    <source>
        <dbReference type="Proteomes" id="UP000829685"/>
    </source>
</evidence>